<reference evidence="3 4" key="1">
    <citation type="submission" date="2011-10" db="EMBL/GenBank/DDBJ databases">
        <authorList>
            <person name="Genoscope - CEA"/>
        </authorList>
    </citation>
    <scope>NUCLEOTIDE SEQUENCE [LARGE SCALE GENOMIC DNA]</scope>
    <source>
        <strain evidence="3 4">RCC 1105</strain>
    </source>
</reference>
<feature type="region of interest" description="Disordered" evidence="1">
    <location>
        <begin position="1"/>
        <end position="33"/>
    </location>
</feature>
<dbReference type="Pfam" id="PF07534">
    <property type="entry name" value="TLD"/>
    <property type="match status" value="1"/>
</dbReference>
<feature type="domain" description="TLDc" evidence="2">
    <location>
        <begin position="56"/>
        <end position="249"/>
    </location>
</feature>
<proteinExistence type="predicted"/>
<dbReference type="AlphaFoldDB" id="K8FBX0"/>
<feature type="compositionally biased region" description="Polar residues" evidence="1">
    <location>
        <begin position="1"/>
        <end position="12"/>
    </location>
</feature>
<dbReference type="EMBL" id="FO082267">
    <property type="protein sequence ID" value="CCO19153.1"/>
    <property type="molecule type" value="Genomic_DNA"/>
</dbReference>
<protein>
    <recommendedName>
        <fullName evidence="2">TLDc domain-containing protein</fullName>
    </recommendedName>
</protein>
<dbReference type="InterPro" id="IPR006571">
    <property type="entry name" value="TLDc_dom"/>
</dbReference>
<keyword evidence="4" id="KW-1185">Reference proteome</keyword>
<dbReference type="SMART" id="SM00584">
    <property type="entry name" value="TLDc"/>
    <property type="match status" value="1"/>
</dbReference>
<dbReference type="PROSITE" id="PS51886">
    <property type="entry name" value="TLDC"/>
    <property type="match status" value="1"/>
</dbReference>
<evidence type="ECO:0000313" key="3">
    <source>
        <dbReference type="EMBL" id="CCO19153.1"/>
    </source>
</evidence>
<sequence>MGAAESSTSSRPPGTMLLAKEQPEKSKRTNRGPKRKCVLLFDDDDENDASHSSSTLLLNRKDVLRLVWNLPKRLRLTWRKLFDTNTDGLSFTRLVESLTKNEATSFCIAVETKEKKGEIFGALMVFPEREGLTLNKTEWQGLSESYLFTFPQKQANVKRQPKKFLASANTDGHYCWCCRDMVASERFPNGLAFGGKEYPIKHFAMYIDEHMETLTTRKTGVTYEGWGCEDSNIENETMTIERVEVWQCDAEDERGEKPKKKNNIVAEMDGSAAVAAQKMKMKGGESHKNGDGGVLSEKHREARFLATVGSTKIALE</sequence>
<name>K8FBX0_9CHLO</name>
<feature type="region of interest" description="Disordered" evidence="1">
    <location>
        <begin position="279"/>
        <end position="298"/>
    </location>
</feature>
<evidence type="ECO:0000259" key="2">
    <source>
        <dbReference type="PROSITE" id="PS51886"/>
    </source>
</evidence>
<dbReference type="STRING" id="41875.K8FBX0"/>
<dbReference type="GeneID" id="19012321"/>
<feature type="compositionally biased region" description="Basic and acidic residues" evidence="1">
    <location>
        <begin position="282"/>
        <end position="298"/>
    </location>
</feature>
<dbReference type="KEGG" id="bpg:Bathy12g00350"/>
<gene>
    <name evidence="3" type="ordered locus">Bathy12g00350</name>
</gene>
<evidence type="ECO:0000256" key="1">
    <source>
        <dbReference type="SAM" id="MobiDB-lite"/>
    </source>
</evidence>
<dbReference type="PANTHER" id="PTHR23354">
    <property type="entry name" value="NUCLEOLAR PROTEIN 7/ESTROGEN RECEPTOR COACTIVATOR-RELATED"/>
    <property type="match status" value="1"/>
</dbReference>
<dbReference type="RefSeq" id="XP_007510038.1">
    <property type="nucleotide sequence ID" value="XM_007509976.1"/>
</dbReference>
<accession>K8FBX0</accession>
<evidence type="ECO:0000313" key="4">
    <source>
        <dbReference type="Proteomes" id="UP000198341"/>
    </source>
</evidence>
<dbReference type="Proteomes" id="UP000198341">
    <property type="component" value="Chromosome 12"/>
</dbReference>
<organism evidence="3 4">
    <name type="scientific">Bathycoccus prasinos</name>
    <dbReference type="NCBI Taxonomy" id="41875"/>
    <lineage>
        <taxon>Eukaryota</taxon>
        <taxon>Viridiplantae</taxon>
        <taxon>Chlorophyta</taxon>
        <taxon>Mamiellophyceae</taxon>
        <taxon>Mamiellales</taxon>
        <taxon>Bathycoccaceae</taxon>
        <taxon>Bathycoccus</taxon>
    </lineage>
</organism>